<dbReference type="InterPro" id="IPR051258">
    <property type="entry name" value="Diverse_Substrate_Transporter"/>
</dbReference>
<organism evidence="8 10">
    <name type="scientific">Moraxella caviae</name>
    <dbReference type="NCBI Taxonomy" id="34060"/>
    <lineage>
        <taxon>Bacteria</taxon>
        <taxon>Pseudomonadati</taxon>
        <taxon>Pseudomonadota</taxon>
        <taxon>Gammaproteobacteria</taxon>
        <taxon>Moraxellales</taxon>
        <taxon>Moraxellaceae</taxon>
        <taxon>Moraxella</taxon>
    </lineage>
</organism>
<keyword evidence="5 6" id="KW-0472">Membrane</keyword>
<evidence type="ECO:0000313" key="10">
    <source>
        <dbReference type="Proteomes" id="UP000190435"/>
    </source>
</evidence>
<dbReference type="PANTHER" id="PTHR42920:SF24">
    <property type="entry name" value="AROMATIC AMINO ACID EXPORTER YDDG"/>
    <property type="match status" value="1"/>
</dbReference>
<dbReference type="NCBIfam" id="NF008676">
    <property type="entry name" value="PRK11689.1"/>
    <property type="match status" value="1"/>
</dbReference>
<feature type="transmembrane region" description="Helical" evidence="6">
    <location>
        <begin position="124"/>
        <end position="141"/>
    </location>
</feature>
<reference evidence="8 10" key="1">
    <citation type="submission" date="2017-02" db="EMBL/GenBank/DDBJ databases">
        <title>Draft genome sequence of Moraxella caviae CCUG 355 type strain.</title>
        <authorList>
            <person name="Engstrom-Jakobsson H."/>
            <person name="Salva-Serra F."/>
            <person name="Thorell K."/>
            <person name="Gonzales-Siles L."/>
            <person name="Karlsson R."/>
            <person name="Boulund F."/>
            <person name="Engstrand L."/>
            <person name="Moore E."/>
        </authorList>
    </citation>
    <scope>NUCLEOTIDE SEQUENCE [LARGE SCALE GENOMIC DNA]</scope>
    <source>
        <strain evidence="8 10">CCUG 355</strain>
    </source>
</reference>
<dbReference type="GO" id="GO:0005886">
    <property type="term" value="C:plasma membrane"/>
    <property type="evidence" value="ECO:0007669"/>
    <property type="project" value="UniProtKB-SubCell"/>
</dbReference>
<keyword evidence="2" id="KW-1003">Cell membrane</keyword>
<evidence type="ECO:0000256" key="3">
    <source>
        <dbReference type="ARBA" id="ARBA00022692"/>
    </source>
</evidence>
<feature type="transmembrane region" description="Helical" evidence="6">
    <location>
        <begin position="259"/>
        <end position="280"/>
    </location>
</feature>
<dbReference type="RefSeq" id="WP_078276196.1">
    <property type="nucleotide sequence ID" value="NZ_CAACXO010000082.1"/>
</dbReference>
<reference evidence="9 11" key="2">
    <citation type="submission" date="2018-06" db="EMBL/GenBank/DDBJ databases">
        <authorList>
            <consortium name="Pathogen Informatics"/>
            <person name="Doyle S."/>
        </authorList>
    </citation>
    <scope>NUCLEOTIDE SEQUENCE [LARGE SCALE GENOMIC DNA]</scope>
    <source>
        <strain evidence="9 11">NCTC10293</strain>
    </source>
</reference>
<feature type="transmembrane region" description="Helical" evidence="6">
    <location>
        <begin position="161"/>
        <end position="180"/>
    </location>
</feature>
<dbReference type="Proteomes" id="UP000190435">
    <property type="component" value="Unassembled WGS sequence"/>
</dbReference>
<keyword evidence="3 6" id="KW-0812">Transmembrane</keyword>
<feature type="transmembrane region" description="Helical" evidence="6">
    <location>
        <begin position="35"/>
        <end position="56"/>
    </location>
</feature>
<evidence type="ECO:0000313" key="11">
    <source>
        <dbReference type="Proteomes" id="UP000255279"/>
    </source>
</evidence>
<evidence type="ECO:0000256" key="1">
    <source>
        <dbReference type="ARBA" id="ARBA00004651"/>
    </source>
</evidence>
<dbReference type="Pfam" id="PF00892">
    <property type="entry name" value="EamA"/>
    <property type="match status" value="1"/>
</dbReference>
<dbReference type="PANTHER" id="PTHR42920">
    <property type="entry name" value="OS03G0707200 PROTEIN-RELATED"/>
    <property type="match status" value="1"/>
</dbReference>
<keyword evidence="10" id="KW-1185">Reference proteome</keyword>
<protein>
    <submittedName>
        <fullName evidence="9">Aromatic amino acid exporter YddG</fullName>
    </submittedName>
</protein>
<dbReference type="InterPro" id="IPR037185">
    <property type="entry name" value="EmrE-like"/>
</dbReference>
<proteinExistence type="predicted"/>
<evidence type="ECO:0000256" key="5">
    <source>
        <dbReference type="ARBA" id="ARBA00023136"/>
    </source>
</evidence>
<feature type="domain" description="EamA" evidence="7">
    <location>
        <begin position="161"/>
        <end position="299"/>
    </location>
</feature>
<feature type="transmembrane region" description="Helical" evidence="6">
    <location>
        <begin position="12"/>
        <end position="29"/>
    </location>
</feature>
<gene>
    <name evidence="9" type="primary">yddG</name>
    <name evidence="8" type="ORF">B0181_04010</name>
    <name evidence="9" type="ORF">NCTC10293_01793</name>
</gene>
<keyword evidence="4 6" id="KW-1133">Transmembrane helix</keyword>
<evidence type="ECO:0000313" key="8">
    <source>
        <dbReference type="EMBL" id="OOR91101.1"/>
    </source>
</evidence>
<feature type="transmembrane region" description="Helical" evidence="6">
    <location>
        <begin position="187"/>
        <end position="205"/>
    </location>
</feature>
<sequence>MNTAKTDPKATLIGMSAVALWGSMVGLLAKVSSLFGATLGVALVYSVSALLLLAMFRVPSLAKVSKRFLLISTLLFVAYELCFSLAVAHAQSAEQAIEVSLLNYLWPCFTIVALVLCRELKFSMGVLIGLGVCIYGVMYVQGGGLSLSSLLANAAQNPLSYALAFIGAIIWAVYCAVVRVMGVGQNLIALYFVATAFTLWLLYAFGASADGGLLASFAKLQSSGLLWTAIGHLLAAGLAIGLGYGVWNYGILHGNAAATVVASYFTPVLSSLIAALLLSASLTAEFWLGVVLVSAGSLICYVATKERKTA</sequence>
<dbReference type="EMBL" id="MUXU01000025">
    <property type="protein sequence ID" value="OOR91101.1"/>
    <property type="molecule type" value="Genomic_DNA"/>
</dbReference>
<name>A0A1T0A6Z7_9GAMM</name>
<evidence type="ECO:0000256" key="4">
    <source>
        <dbReference type="ARBA" id="ARBA00022989"/>
    </source>
</evidence>
<dbReference type="AlphaFoldDB" id="A0A1T0A6Z7"/>
<feature type="transmembrane region" description="Helical" evidence="6">
    <location>
        <begin position="68"/>
        <end position="90"/>
    </location>
</feature>
<dbReference type="OrthoDB" id="7065924at2"/>
<dbReference type="Proteomes" id="UP000255279">
    <property type="component" value="Unassembled WGS sequence"/>
</dbReference>
<dbReference type="SUPFAM" id="SSF103481">
    <property type="entry name" value="Multidrug resistance efflux transporter EmrE"/>
    <property type="match status" value="2"/>
</dbReference>
<dbReference type="InterPro" id="IPR000620">
    <property type="entry name" value="EamA_dom"/>
</dbReference>
<dbReference type="EMBL" id="UGQE01000004">
    <property type="protein sequence ID" value="STZ14201.1"/>
    <property type="molecule type" value="Genomic_DNA"/>
</dbReference>
<evidence type="ECO:0000256" key="6">
    <source>
        <dbReference type="SAM" id="Phobius"/>
    </source>
</evidence>
<feature type="transmembrane region" description="Helical" evidence="6">
    <location>
        <begin position="96"/>
        <end position="117"/>
    </location>
</feature>
<evidence type="ECO:0000313" key="9">
    <source>
        <dbReference type="EMBL" id="STZ14201.1"/>
    </source>
</evidence>
<evidence type="ECO:0000259" key="7">
    <source>
        <dbReference type="Pfam" id="PF00892"/>
    </source>
</evidence>
<feature type="transmembrane region" description="Helical" evidence="6">
    <location>
        <begin position="225"/>
        <end position="247"/>
    </location>
</feature>
<accession>A0A1T0A6Z7</accession>
<feature type="transmembrane region" description="Helical" evidence="6">
    <location>
        <begin position="286"/>
        <end position="304"/>
    </location>
</feature>
<evidence type="ECO:0000256" key="2">
    <source>
        <dbReference type="ARBA" id="ARBA00022475"/>
    </source>
</evidence>
<comment type="subcellular location">
    <subcellularLocation>
        <location evidence="1">Cell membrane</location>
        <topology evidence="1">Multi-pass membrane protein</topology>
    </subcellularLocation>
</comment>
<dbReference type="STRING" id="34060.B0181_04010"/>